<evidence type="ECO:0000256" key="7">
    <source>
        <dbReference type="PIRSR" id="PIRSR031051-2"/>
    </source>
</evidence>
<keyword evidence="10" id="KW-1185">Reference proteome</keyword>
<comment type="caution">
    <text evidence="9">The sequence shown here is derived from an EMBL/GenBank/DDBJ whole genome shotgun (WGS) entry which is preliminary data.</text>
</comment>
<dbReference type="GO" id="GO:0046872">
    <property type="term" value="F:metal ion binding"/>
    <property type="evidence" value="ECO:0007669"/>
    <property type="project" value="UniProtKB-KW"/>
</dbReference>
<dbReference type="Proteomes" id="UP001461498">
    <property type="component" value="Unassembled WGS sequence"/>
</dbReference>
<dbReference type="NCBIfam" id="TIGR01488">
    <property type="entry name" value="HAD-SF-IB"/>
    <property type="match status" value="1"/>
</dbReference>
<sequence>MKLKCFLAAFDFDHTIINDNSDIVVSKLLKEVPKYSKNGSWTHYMDDIFKLLHENNISEDDIRKAVVSIPPVANTIEMLRKIKENDCEIVIISDANTYFINEWLKAHDLLDCIDKVYSNPAEFVNGRLHIRGYQEQDWCKLSPRNMCKGYILFEHIAERQNTGTLFRYVAYCGDGQNDYCPSIKLRADDIVFPRKNYPLEKLIIKTPIKANTVVWEHTDLIVNTLQQLRLINK</sequence>
<feature type="binding site" evidence="8">
    <location>
        <position position="174"/>
    </location>
    <ligand>
        <name>Mg(2+)</name>
        <dbReference type="ChEBI" id="CHEBI:18420"/>
    </ligand>
</feature>
<dbReference type="Pfam" id="PF06888">
    <property type="entry name" value="Put_Phosphatase"/>
    <property type="match status" value="1"/>
</dbReference>
<keyword evidence="5 8" id="KW-0460">Magnesium</keyword>
<gene>
    <name evidence="9" type="ORF">O3M35_007157</name>
</gene>
<feature type="active site" description="Nucleophile" evidence="6">
    <location>
        <position position="11"/>
    </location>
</feature>
<evidence type="ECO:0000256" key="5">
    <source>
        <dbReference type="ARBA" id="ARBA00022842"/>
    </source>
</evidence>
<feature type="active site" description="Proton donor" evidence="6">
    <location>
        <position position="13"/>
    </location>
</feature>
<evidence type="ECO:0000313" key="9">
    <source>
        <dbReference type="EMBL" id="KAK9507254.1"/>
    </source>
</evidence>
<organism evidence="9 10">
    <name type="scientific">Rhynocoris fuscipes</name>
    <dbReference type="NCBI Taxonomy" id="488301"/>
    <lineage>
        <taxon>Eukaryota</taxon>
        <taxon>Metazoa</taxon>
        <taxon>Ecdysozoa</taxon>
        <taxon>Arthropoda</taxon>
        <taxon>Hexapoda</taxon>
        <taxon>Insecta</taxon>
        <taxon>Pterygota</taxon>
        <taxon>Neoptera</taxon>
        <taxon>Paraneoptera</taxon>
        <taxon>Hemiptera</taxon>
        <taxon>Heteroptera</taxon>
        <taxon>Panheteroptera</taxon>
        <taxon>Cimicomorpha</taxon>
        <taxon>Reduviidae</taxon>
        <taxon>Harpactorinae</taxon>
        <taxon>Harpactorini</taxon>
        <taxon>Rhynocoris</taxon>
    </lineage>
</organism>
<dbReference type="InterPro" id="IPR006384">
    <property type="entry name" value="HAD_hydro_PyrdxlP_Pase-like"/>
</dbReference>
<accession>A0AAW1DB39</accession>
<dbReference type="InterPro" id="IPR023214">
    <property type="entry name" value="HAD_sf"/>
</dbReference>
<evidence type="ECO:0000256" key="3">
    <source>
        <dbReference type="ARBA" id="ARBA00022723"/>
    </source>
</evidence>
<keyword evidence="3 8" id="KW-0479">Metal-binding</keyword>
<evidence type="ECO:0000256" key="2">
    <source>
        <dbReference type="ARBA" id="ARBA00008541"/>
    </source>
</evidence>
<evidence type="ECO:0000256" key="4">
    <source>
        <dbReference type="ARBA" id="ARBA00022801"/>
    </source>
</evidence>
<evidence type="ECO:0008006" key="11">
    <source>
        <dbReference type="Google" id="ProtNLM"/>
    </source>
</evidence>
<dbReference type="InterPro" id="IPR036412">
    <property type="entry name" value="HAD-like_sf"/>
</dbReference>
<keyword evidence="4" id="KW-0378">Hydrolase</keyword>
<dbReference type="PANTHER" id="PTHR20889">
    <property type="entry name" value="PHOSPHATASE, ORPHAN 1, 2"/>
    <property type="match status" value="1"/>
</dbReference>
<dbReference type="PIRSF" id="PIRSF031051">
    <property type="entry name" value="PyrdxlP_Pase_PHOSPHO2"/>
    <property type="match status" value="1"/>
</dbReference>
<evidence type="ECO:0000313" key="10">
    <source>
        <dbReference type="Proteomes" id="UP001461498"/>
    </source>
</evidence>
<feature type="binding site" evidence="8">
    <location>
        <position position="11"/>
    </location>
    <ligand>
        <name>Mg(2+)</name>
        <dbReference type="ChEBI" id="CHEBI:18420"/>
    </ligand>
</feature>
<evidence type="ECO:0000256" key="1">
    <source>
        <dbReference type="ARBA" id="ARBA00001946"/>
    </source>
</evidence>
<dbReference type="PANTHER" id="PTHR20889:SF12">
    <property type="entry name" value="LP01149P"/>
    <property type="match status" value="1"/>
</dbReference>
<dbReference type="Gene3D" id="3.40.50.1000">
    <property type="entry name" value="HAD superfamily/HAD-like"/>
    <property type="match status" value="1"/>
</dbReference>
<dbReference type="EMBL" id="JAPXFL010000004">
    <property type="protein sequence ID" value="KAK9507254.1"/>
    <property type="molecule type" value="Genomic_DNA"/>
</dbReference>
<reference evidence="9 10" key="1">
    <citation type="submission" date="2022-12" db="EMBL/GenBank/DDBJ databases">
        <title>Chromosome-level genome assembly of true bugs.</title>
        <authorList>
            <person name="Ma L."/>
            <person name="Li H."/>
        </authorList>
    </citation>
    <scope>NUCLEOTIDE SEQUENCE [LARGE SCALE GENOMIC DNA]</scope>
    <source>
        <strain evidence="9">Lab_2022b</strain>
    </source>
</reference>
<dbReference type="SUPFAM" id="SSF56784">
    <property type="entry name" value="HAD-like"/>
    <property type="match status" value="1"/>
</dbReference>
<protein>
    <recommendedName>
        <fullName evidence="11">Pyridoxal phosphate phosphatase PHOSPHO2</fullName>
    </recommendedName>
</protein>
<feature type="binding site" evidence="7">
    <location>
        <position position="22"/>
    </location>
    <ligand>
        <name>substrate</name>
    </ligand>
</feature>
<dbReference type="AlphaFoldDB" id="A0AAW1DB39"/>
<comment type="similarity">
    <text evidence="2">Belongs to the HAD-like hydrolase superfamily. PHOSPHO family.</text>
</comment>
<dbReference type="InterPro" id="IPR016965">
    <property type="entry name" value="Pase_PHOSPHO-typ"/>
</dbReference>
<feature type="binding site" evidence="8">
    <location>
        <position position="13"/>
    </location>
    <ligand>
        <name>Mg(2+)</name>
        <dbReference type="ChEBI" id="CHEBI:18420"/>
    </ligand>
</feature>
<comment type="cofactor">
    <cofactor evidence="1 8">
        <name>Mg(2+)</name>
        <dbReference type="ChEBI" id="CHEBI:18420"/>
    </cofactor>
</comment>
<name>A0AAW1DB39_9HEMI</name>
<feature type="binding site" evidence="7">
    <location>
        <position position="94"/>
    </location>
    <ligand>
        <name>substrate</name>
    </ligand>
</feature>
<evidence type="ECO:0000256" key="6">
    <source>
        <dbReference type="PIRSR" id="PIRSR031051-1"/>
    </source>
</evidence>
<dbReference type="GO" id="GO:0016791">
    <property type="term" value="F:phosphatase activity"/>
    <property type="evidence" value="ECO:0007669"/>
    <property type="project" value="InterPro"/>
</dbReference>
<evidence type="ECO:0000256" key="8">
    <source>
        <dbReference type="PIRSR" id="PIRSR031051-3"/>
    </source>
</evidence>
<dbReference type="NCBIfam" id="TIGR01489">
    <property type="entry name" value="DKMTPPase-SF"/>
    <property type="match status" value="1"/>
</dbReference>
<proteinExistence type="inferred from homology"/>